<keyword evidence="3" id="KW-1185">Reference proteome</keyword>
<feature type="compositionally biased region" description="Basic and acidic residues" evidence="1">
    <location>
        <begin position="413"/>
        <end position="457"/>
    </location>
</feature>
<feature type="compositionally biased region" description="Basic and acidic residues" evidence="1">
    <location>
        <begin position="301"/>
        <end position="315"/>
    </location>
</feature>
<feature type="region of interest" description="Disordered" evidence="1">
    <location>
        <begin position="1"/>
        <end position="235"/>
    </location>
</feature>
<sequence>MSDLPPVIATNAGTPPDEWARTTTSAAFAPPAPSPSSTQPLNPPAAAEPEPTTKPHDAPTSSTSTPGAELPGAYPATQKSPRRSQRRPPPHRAWQSPPSAPYRASSTRSRLTCLVRRPRRQRPNATWSNPPRANALALGRNTSAVLAPPGYVHRGRREVPRRGALQHRCTRSRSNPAALATATKEGETTQQQGTPTHHAPPAAPSTLPSQEPFGAAPHEHSSGAGRLPGNMSEASVAKLPAERAQENLPTHEEGGNAPGEHVSGVGALVGAQSEAGVAVLPEERAQVDPGKGEVLAQKETEMKGKEKQHGEEKATTEAAGAHKGAETQVSGGFGVDVDADEGDAQAHLSHVNLRPRTHALGLRGAHWAGVAIGAGGGYVRGEGIDIAEGEAYDTDYHPAAMHPMTGGAQVPAKGKEEAKEQPHGAAQEKPEGEPREKEKEKEKTKKAGFMEKMRGEAKVLLGKVEGKPAMVEEGKRMKAGEARAGEVKAGEAKAGETKA</sequence>
<dbReference type="AlphaFoldDB" id="A0A1C7MIZ9"/>
<dbReference type="OrthoDB" id="3268823at2759"/>
<feature type="compositionally biased region" description="Basic and acidic residues" evidence="1">
    <location>
        <begin position="464"/>
        <end position="499"/>
    </location>
</feature>
<evidence type="ECO:0000256" key="1">
    <source>
        <dbReference type="SAM" id="MobiDB-lite"/>
    </source>
</evidence>
<name>A0A1C7MIZ9_GRIFR</name>
<feature type="region of interest" description="Disordered" evidence="1">
    <location>
        <begin position="301"/>
        <end position="323"/>
    </location>
</feature>
<dbReference type="Proteomes" id="UP000092993">
    <property type="component" value="Unassembled WGS sequence"/>
</dbReference>
<evidence type="ECO:0008006" key="4">
    <source>
        <dbReference type="Google" id="ProtNLM"/>
    </source>
</evidence>
<feature type="region of interest" description="Disordered" evidence="1">
    <location>
        <begin position="397"/>
        <end position="499"/>
    </location>
</feature>
<reference evidence="2 3" key="1">
    <citation type="submission" date="2016-03" db="EMBL/GenBank/DDBJ databases">
        <title>Whole genome sequencing of Grifola frondosa 9006-11.</title>
        <authorList>
            <person name="Min B."/>
            <person name="Park H."/>
            <person name="Kim J.-G."/>
            <person name="Cho H."/>
            <person name="Oh Y.-L."/>
            <person name="Kong W.-S."/>
            <person name="Choi I.-G."/>
        </authorList>
    </citation>
    <scope>NUCLEOTIDE SEQUENCE [LARGE SCALE GENOMIC DNA]</scope>
    <source>
        <strain evidence="2 3">9006-11</strain>
    </source>
</reference>
<proteinExistence type="predicted"/>
<evidence type="ECO:0000313" key="2">
    <source>
        <dbReference type="EMBL" id="OBZ74994.1"/>
    </source>
</evidence>
<comment type="caution">
    <text evidence="2">The sequence shown here is derived from an EMBL/GenBank/DDBJ whole genome shotgun (WGS) entry which is preliminary data.</text>
</comment>
<evidence type="ECO:0000313" key="3">
    <source>
        <dbReference type="Proteomes" id="UP000092993"/>
    </source>
</evidence>
<feature type="compositionally biased region" description="Basic residues" evidence="1">
    <location>
        <begin position="80"/>
        <end position="90"/>
    </location>
</feature>
<dbReference type="EMBL" id="LUGG01000005">
    <property type="protein sequence ID" value="OBZ74994.1"/>
    <property type="molecule type" value="Genomic_DNA"/>
</dbReference>
<organism evidence="2 3">
    <name type="scientific">Grifola frondosa</name>
    <name type="common">Maitake</name>
    <name type="synonym">Polyporus frondosus</name>
    <dbReference type="NCBI Taxonomy" id="5627"/>
    <lineage>
        <taxon>Eukaryota</taxon>
        <taxon>Fungi</taxon>
        <taxon>Dikarya</taxon>
        <taxon>Basidiomycota</taxon>
        <taxon>Agaricomycotina</taxon>
        <taxon>Agaricomycetes</taxon>
        <taxon>Polyporales</taxon>
        <taxon>Grifolaceae</taxon>
        <taxon>Grifola</taxon>
    </lineage>
</organism>
<accession>A0A1C7MIZ9</accession>
<feature type="compositionally biased region" description="Low complexity" evidence="1">
    <location>
        <begin position="180"/>
        <end position="209"/>
    </location>
</feature>
<protein>
    <recommendedName>
        <fullName evidence="4">CsbD-like domain-containing protein</fullName>
    </recommendedName>
</protein>
<gene>
    <name evidence="2" type="ORF">A0H81_05062</name>
</gene>